<organism evidence="1 2">
    <name type="scientific">Triparma strigata</name>
    <dbReference type="NCBI Taxonomy" id="1606541"/>
    <lineage>
        <taxon>Eukaryota</taxon>
        <taxon>Sar</taxon>
        <taxon>Stramenopiles</taxon>
        <taxon>Ochrophyta</taxon>
        <taxon>Bolidophyceae</taxon>
        <taxon>Parmales</taxon>
        <taxon>Triparmaceae</taxon>
        <taxon>Triparma</taxon>
    </lineage>
</organism>
<accession>A0A9W7BIP4</accession>
<dbReference type="SUPFAM" id="SSF48403">
    <property type="entry name" value="Ankyrin repeat"/>
    <property type="match status" value="1"/>
</dbReference>
<name>A0A9W7BIP4_9STRA</name>
<comment type="caution">
    <text evidence="1">The sequence shown here is derived from an EMBL/GenBank/DDBJ whole genome shotgun (WGS) entry which is preliminary data.</text>
</comment>
<dbReference type="AlphaFoldDB" id="A0A9W7BIP4"/>
<sequence length="183" mass="20722">MPYQWERDVSALLENVNDSATLTRLHDYKGKHKGRYESILPFLRGLTPDQLLSAVFHSDFPPGSGGSSTNILHRICFHDHCPPQGCADVTDVFELGSYIIDTYATDPRHDEYVGMPNYSLYTPLHYAAQSCNEPLVKKLVEHYPKALFMKNVRGDTPLKCAQQFGSEEVGTYLNWAMTEYAVM</sequence>
<dbReference type="Pfam" id="PF12796">
    <property type="entry name" value="Ank_2"/>
    <property type="match status" value="1"/>
</dbReference>
<dbReference type="InterPro" id="IPR036770">
    <property type="entry name" value="Ankyrin_rpt-contain_sf"/>
</dbReference>
<reference evidence="2" key="1">
    <citation type="journal article" date="2023" name="Commun. Biol.">
        <title>Genome analysis of Parmales, the sister group of diatoms, reveals the evolutionary specialization of diatoms from phago-mixotrophs to photoautotrophs.</title>
        <authorList>
            <person name="Ban H."/>
            <person name="Sato S."/>
            <person name="Yoshikawa S."/>
            <person name="Yamada K."/>
            <person name="Nakamura Y."/>
            <person name="Ichinomiya M."/>
            <person name="Sato N."/>
            <person name="Blanc-Mathieu R."/>
            <person name="Endo H."/>
            <person name="Kuwata A."/>
            <person name="Ogata H."/>
        </authorList>
    </citation>
    <scope>NUCLEOTIDE SEQUENCE [LARGE SCALE GENOMIC DNA]</scope>
    <source>
        <strain evidence="2">NIES 3701</strain>
    </source>
</reference>
<gene>
    <name evidence="1" type="ORF">TrST_g6961</name>
</gene>
<proteinExistence type="predicted"/>
<evidence type="ECO:0000313" key="1">
    <source>
        <dbReference type="EMBL" id="GMH91409.1"/>
    </source>
</evidence>
<dbReference type="Gene3D" id="1.25.40.20">
    <property type="entry name" value="Ankyrin repeat-containing domain"/>
    <property type="match status" value="1"/>
</dbReference>
<dbReference type="Proteomes" id="UP001165085">
    <property type="component" value="Unassembled WGS sequence"/>
</dbReference>
<evidence type="ECO:0000313" key="2">
    <source>
        <dbReference type="Proteomes" id="UP001165085"/>
    </source>
</evidence>
<protein>
    <submittedName>
        <fullName evidence="1">Uncharacterized protein</fullName>
    </submittedName>
</protein>
<dbReference type="EMBL" id="BRXY01000385">
    <property type="protein sequence ID" value="GMH91409.1"/>
    <property type="molecule type" value="Genomic_DNA"/>
</dbReference>
<dbReference type="InterPro" id="IPR002110">
    <property type="entry name" value="Ankyrin_rpt"/>
</dbReference>
<keyword evidence="2" id="KW-1185">Reference proteome</keyword>